<protein>
    <submittedName>
        <fullName evidence="1">Uncharacterized protein</fullName>
    </submittedName>
</protein>
<evidence type="ECO:0000313" key="1">
    <source>
        <dbReference type="EMBL" id="RWR76015.1"/>
    </source>
</evidence>
<comment type="caution">
    <text evidence="1">The sequence shown here is derived from an EMBL/GenBank/DDBJ whole genome shotgun (WGS) entry which is preliminary data.</text>
</comment>
<dbReference type="Proteomes" id="UP000283530">
    <property type="component" value="Unassembled WGS sequence"/>
</dbReference>
<proteinExistence type="predicted"/>
<reference evidence="1 2" key="1">
    <citation type="journal article" date="2019" name="Nat. Plants">
        <title>Stout camphor tree genome fills gaps in understanding of flowering plant genome evolution.</title>
        <authorList>
            <person name="Chaw S.M."/>
            <person name="Liu Y.C."/>
            <person name="Wu Y.W."/>
            <person name="Wang H.Y."/>
            <person name="Lin C.I."/>
            <person name="Wu C.S."/>
            <person name="Ke H.M."/>
            <person name="Chang L.Y."/>
            <person name="Hsu C.Y."/>
            <person name="Yang H.T."/>
            <person name="Sudianto E."/>
            <person name="Hsu M.H."/>
            <person name="Wu K.P."/>
            <person name="Wang L.N."/>
            <person name="Leebens-Mack J.H."/>
            <person name="Tsai I.J."/>
        </authorList>
    </citation>
    <scope>NUCLEOTIDE SEQUENCE [LARGE SCALE GENOMIC DNA]</scope>
    <source>
        <strain evidence="2">cv. Chaw 1501</strain>
        <tissue evidence="1">Young leaves</tissue>
    </source>
</reference>
<gene>
    <name evidence="1" type="ORF">CKAN_00442500</name>
</gene>
<dbReference type="EMBL" id="QPKB01000002">
    <property type="protein sequence ID" value="RWR76015.1"/>
    <property type="molecule type" value="Genomic_DNA"/>
</dbReference>
<organism evidence="1 2">
    <name type="scientific">Cinnamomum micranthum f. kanehirae</name>
    <dbReference type="NCBI Taxonomy" id="337451"/>
    <lineage>
        <taxon>Eukaryota</taxon>
        <taxon>Viridiplantae</taxon>
        <taxon>Streptophyta</taxon>
        <taxon>Embryophyta</taxon>
        <taxon>Tracheophyta</taxon>
        <taxon>Spermatophyta</taxon>
        <taxon>Magnoliopsida</taxon>
        <taxon>Magnoliidae</taxon>
        <taxon>Laurales</taxon>
        <taxon>Lauraceae</taxon>
        <taxon>Cinnamomum</taxon>
    </lineage>
</organism>
<evidence type="ECO:0000313" key="2">
    <source>
        <dbReference type="Proteomes" id="UP000283530"/>
    </source>
</evidence>
<dbReference type="AlphaFoldDB" id="A0A443NBW4"/>
<name>A0A443NBW4_9MAGN</name>
<keyword evidence="2" id="KW-1185">Reference proteome</keyword>
<sequence>MVYIEPSIFFSRSILISRTLNAIFYAKLSIVRSYLKKLAATQLKMNDYGCKWQSRSCTLSKLGFKTL</sequence>
<accession>A0A443NBW4</accession>